<comment type="caution">
    <text evidence="10">The sequence shown here is derived from an EMBL/GenBank/DDBJ whole genome shotgun (WGS) entry which is preliminary data.</text>
</comment>
<comment type="similarity">
    <text evidence="2 9">Belongs to the beta-class carbonic anhydrase family.</text>
</comment>
<dbReference type="GO" id="GO:0008270">
    <property type="term" value="F:zinc ion binding"/>
    <property type="evidence" value="ECO:0007669"/>
    <property type="project" value="UniProtKB-UniRule"/>
</dbReference>
<evidence type="ECO:0000256" key="6">
    <source>
        <dbReference type="ARBA" id="ARBA00023239"/>
    </source>
</evidence>
<name>A0A2P6QII5_ROSCH</name>
<organism evidence="10 11">
    <name type="scientific">Rosa chinensis</name>
    <name type="common">China rose</name>
    <dbReference type="NCBI Taxonomy" id="74649"/>
    <lineage>
        <taxon>Eukaryota</taxon>
        <taxon>Viridiplantae</taxon>
        <taxon>Streptophyta</taxon>
        <taxon>Embryophyta</taxon>
        <taxon>Tracheophyta</taxon>
        <taxon>Spermatophyta</taxon>
        <taxon>Magnoliopsida</taxon>
        <taxon>eudicotyledons</taxon>
        <taxon>Gunneridae</taxon>
        <taxon>Pentapetalae</taxon>
        <taxon>rosids</taxon>
        <taxon>fabids</taxon>
        <taxon>Rosales</taxon>
        <taxon>Rosaceae</taxon>
        <taxon>Rosoideae</taxon>
        <taxon>Rosoideae incertae sedis</taxon>
        <taxon>Rosa</taxon>
    </lineage>
</organism>
<evidence type="ECO:0000256" key="9">
    <source>
        <dbReference type="RuleBase" id="RU003956"/>
    </source>
</evidence>
<keyword evidence="6 9" id="KW-0456">Lyase</keyword>
<sequence length="249" mass="27748">MTSVLSDLVNTEDLLKTDLISTENENQDDVVATETESLEDDPVQTILDGFKHFKTNFYDTNPELFNELALAQSPKFLVFACSDSRVSPSHVLHCTPGQAFLVRNIANMVPAYDQLRYTGTGATIEYAVEELGVENILIVGHSSCGGIKRLMSYPEDGSAPLVFIDDWMKMALPVKTKVIAEAGDTDFQEQCDRCARKAVNLSLENLLTYPFVQEAHSEKKLALRGAYYDFVNGRFELWEHGSDNIIIAP</sequence>
<dbReference type="EC" id="4.2.1.1" evidence="3 9"/>
<dbReference type="SUPFAM" id="SSF53056">
    <property type="entry name" value="beta-carbonic anhydrase, cab"/>
    <property type="match status" value="1"/>
</dbReference>
<gene>
    <name evidence="10" type="ORF">RchiOBHm_Chr5g0063851</name>
</gene>
<reference evidence="10 11" key="1">
    <citation type="journal article" date="2018" name="Nat. Genet.">
        <title>The Rosa genome provides new insights in the design of modern roses.</title>
        <authorList>
            <person name="Bendahmane M."/>
        </authorList>
    </citation>
    <scope>NUCLEOTIDE SEQUENCE [LARGE SCALE GENOMIC DNA]</scope>
    <source>
        <strain evidence="11">cv. Old Blush</strain>
    </source>
</reference>
<feature type="binding site" evidence="8">
    <location>
        <position position="141"/>
    </location>
    <ligand>
        <name>Zn(2+)</name>
        <dbReference type="ChEBI" id="CHEBI:29105"/>
    </ligand>
</feature>
<dbReference type="AlphaFoldDB" id="A0A2P6QII5"/>
<dbReference type="Gene3D" id="3.40.1050.10">
    <property type="entry name" value="Carbonic anhydrase"/>
    <property type="match status" value="1"/>
</dbReference>
<dbReference type="GO" id="GO:0015976">
    <property type="term" value="P:carbon utilization"/>
    <property type="evidence" value="ECO:0007669"/>
    <property type="project" value="InterPro"/>
</dbReference>
<comment type="function">
    <text evidence="1 9">Reversible hydration of carbon dioxide.</text>
</comment>
<dbReference type="PANTHER" id="PTHR11002:SF45">
    <property type="entry name" value="CARBONIC ANHYDRASE"/>
    <property type="match status" value="1"/>
</dbReference>
<protein>
    <recommendedName>
        <fullName evidence="3 9">Carbonic anhydrase</fullName>
        <ecNumber evidence="3 9">4.2.1.1</ecNumber>
    </recommendedName>
    <alternativeName>
        <fullName evidence="9">Carbonate dehydratase</fullName>
    </alternativeName>
</protein>
<dbReference type="Proteomes" id="UP000238479">
    <property type="component" value="Chromosome 5"/>
</dbReference>
<keyword evidence="4" id="KW-0702">S-nitrosylation</keyword>
<feature type="binding site" evidence="8">
    <location>
        <position position="81"/>
    </location>
    <ligand>
        <name>Zn(2+)</name>
        <dbReference type="ChEBI" id="CHEBI:29105"/>
    </ligand>
</feature>
<evidence type="ECO:0000256" key="3">
    <source>
        <dbReference type="ARBA" id="ARBA00012925"/>
    </source>
</evidence>
<dbReference type="InterPro" id="IPR036874">
    <property type="entry name" value="Carbonic_anhydrase_sf"/>
</dbReference>
<dbReference type="FunFam" id="3.40.1050.10:FF:000003">
    <property type="entry name" value="Carbonic anhydrase"/>
    <property type="match status" value="1"/>
</dbReference>
<dbReference type="STRING" id="74649.A0A2P6QII5"/>
<dbReference type="GO" id="GO:0004089">
    <property type="term" value="F:carbonate dehydratase activity"/>
    <property type="evidence" value="ECO:0007669"/>
    <property type="project" value="UniProtKB-UniRule"/>
</dbReference>
<proteinExistence type="inferred from homology"/>
<evidence type="ECO:0000313" key="11">
    <source>
        <dbReference type="Proteomes" id="UP000238479"/>
    </source>
</evidence>
<dbReference type="CDD" id="cd00884">
    <property type="entry name" value="beta_CA_cladeB"/>
    <property type="match status" value="1"/>
</dbReference>
<feature type="binding site" evidence="8">
    <location>
        <position position="144"/>
    </location>
    <ligand>
        <name>Zn(2+)</name>
        <dbReference type="ChEBI" id="CHEBI:29105"/>
    </ligand>
</feature>
<dbReference type="OrthoDB" id="10248475at2759"/>
<dbReference type="PANTHER" id="PTHR11002">
    <property type="entry name" value="CARBONIC ANHYDRASE"/>
    <property type="match status" value="1"/>
</dbReference>
<dbReference type="InterPro" id="IPR045066">
    <property type="entry name" value="Beta_CA_cladeB"/>
</dbReference>
<keyword evidence="5 8" id="KW-0862">Zinc</keyword>
<keyword evidence="8" id="KW-0479">Metal-binding</keyword>
<dbReference type="InterPro" id="IPR015892">
    <property type="entry name" value="Carbonic_anhydrase_CS"/>
</dbReference>
<evidence type="ECO:0000256" key="2">
    <source>
        <dbReference type="ARBA" id="ARBA00006217"/>
    </source>
</evidence>
<dbReference type="SMART" id="SM00947">
    <property type="entry name" value="Pro_CA"/>
    <property type="match status" value="1"/>
</dbReference>
<evidence type="ECO:0000256" key="8">
    <source>
        <dbReference type="PIRSR" id="PIRSR601765-1"/>
    </source>
</evidence>
<evidence type="ECO:0000256" key="4">
    <source>
        <dbReference type="ARBA" id="ARBA00022799"/>
    </source>
</evidence>
<accession>A0A2P6QII5</accession>
<dbReference type="Gramene" id="PRQ33992">
    <property type="protein sequence ID" value="PRQ33992"/>
    <property type="gene ID" value="RchiOBHm_Chr5g0063851"/>
</dbReference>
<evidence type="ECO:0000313" key="10">
    <source>
        <dbReference type="EMBL" id="PRQ33992.1"/>
    </source>
</evidence>
<dbReference type="InterPro" id="IPR001765">
    <property type="entry name" value="Carbonic_anhydrase"/>
</dbReference>
<keyword evidence="11" id="KW-1185">Reference proteome</keyword>
<dbReference type="PROSITE" id="PS00704">
    <property type="entry name" value="PROK_CO2_ANHYDRASE_1"/>
    <property type="match status" value="1"/>
</dbReference>
<dbReference type="Pfam" id="PF00484">
    <property type="entry name" value="Pro_CA"/>
    <property type="match status" value="1"/>
</dbReference>
<dbReference type="PROSITE" id="PS00705">
    <property type="entry name" value="PROK_CO2_ANHYDRASE_2"/>
    <property type="match status" value="1"/>
</dbReference>
<comment type="cofactor">
    <cofactor evidence="8">
        <name>Zn(2+)</name>
        <dbReference type="ChEBI" id="CHEBI:29105"/>
    </cofactor>
    <text evidence="8">Binds 1 zinc ion per subunit.</text>
</comment>
<evidence type="ECO:0000256" key="1">
    <source>
        <dbReference type="ARBA" id="ARBA00002904"/>
    </source>
</evidence>
<evidence type="ECO:0000256" key="5">
    <source>
        <dbReference type="ARBA" id="ARBA00022833"/>
    </source>
</evidence>
<comment type="catalytic activity">
    <reaction evidence="7 9">
        <text>hydrogencarbonate + H(+) = CO2 + H2O</text>
        <dbReference type="Rhea" id="RHEA:10748"/>
        <dbReference type="ChEBI" id="CHEBI:15377"/>
        <dbReference type="ChEBI" id="CHEBI:15378"/>
        <dbReference type="ChEBI" id="CHEBI:16526"/>
        <dbReference type="ChEBI" id="CHEBI:17544"/>
        <dbReference type="EC" id="4.2.1.1"/>
    </reaction>
</comment>
<dbReference type="OMA" id="QCESCAR"/>
<dbReference type="EMBL" id="PDCK01000043">
    <property type="protein sequence ID" value="PRQ33992.1"/>
    <property type="molecule type" value="Genomic_DNA"/>
</dbReference>
<evidence type="ECO:0000256" key="7">
    <source>
        <dbReference type="ARBA" id="ARBA00048348"/>
    </source>
</evidence>
<feature type="binding site" evidence="8">
    <location>
        <position position="83"/>
    </location>
    <ligand>
        <name>Zn(2+)</name>
        <dbReference type="ChEBI" id="CHEBI:29105"/>
    </ligand>
</feature>